<accession>A0A397TN46</accession>
<keyword evidence="3" id="KW-1185">Reference proteome</keyword>
<keyword evidence="1" id="KW-1133">Transmembrane helix</keyword>
<feature type="transmembrane region" description="Helical" evidence="1">
    <location>
        <begin position="130"/>
        <end position="151"/>
    </location>
</feature>
<dbReference type="OrthoDB" id="2415831at2759"/>
<organism evidence="2 3">
    <name type="scientific">Glomus cerebriforme</name>
    <dbReference type="NCBI Taxonomy" id="658196"/>
    <lineage>
        <taxon>Eukaryota</taxon>
        <taxon>Fungi</taxon>
        <taxon>Fungi incertae sedis</taxon>
        <taxon>Mucoromycota</taxon>
        <taxon>Glomeromycotina</taxon>
        <taxon>Glomeromycetes</taxon>
        <taxon>Glomerales</taxon>
        <taxon>Glomeraceae</taxon>
        <taxon>Glomus</taxon>
    </lineage>
</organism>
<dbReference type="EMBL" id="QKYT01000024">
    <property type="protein sequence ID" value="RIA97877.1"/>
    <property type="molecule type" value="Genomic_DNA"/>
</dbReference>
<evidence type="ECO:0000313" key="3">
    <source>
        <dbReference type="Proteomes" id="UP000265703"/>
    </source>
</evidence>
<sequence>MSVELSKVIPIDQTRLFTTEHYQYDPNTEVDQILFRMDIKGANNGNLIGVDNSLSSLRVVRDLDVLIRNKDFTGVGLGDCSKMLDETFGSLQTPNLWDNYRFILIGVCVGLAILLLLYLFARKSRKGRNYVLFMFVIIIVDFALDVAFIIVHGHDLKWLYPATYGFIFL</sequence>
<keyword evidence="1" id="KW-0812">Transmembrane</keyword>
<dbReference type="AlphaFoldDB" id="A0A397TN46"/>
<evidence type="ECO:0000256" key="1">
    <source>
        <dbReference type="SAM" id="Phobius"/>
    </source>
</evidence>
<feature type="transmembrane region" description="Helical" evidence="1">
    <location>
        <begin position="100"/>
        <end position="121"/>
    </location>
</feature>
<dbReference type="STRING" id="658196.A0A397TN46"/>
<evidence type="ECO:0000313" key="2">
    <source>
        <dbReference type="EMBL" id="RIA97877.1"/>
    </source>
</evidence>
<comment type="caution">
    <text evidence="2">The sequence shown here is derived from an EMBL/GenBank/DDBJ whole genome shotgun (WGS) entry which is preliminary data.</text>
</comment>
<protein>
    <submittedName>
        <fullName evidence="2">Uncharacterized protein</fullName>
    </submittedName>
</protein>
<proteinExistence type="predicted"/>
<gene>
    <name evidence="2" type="ORF">C1645_221052</name>
</gene>
<name>A0A397TN46_9GLOM</name>
<dbReference type="Proteomes" id="UP000265703">
    <property type="component" value="Unassembled WGS sequence"/>
</dbReference>
<reference evidence="2 3" key="1">
    <citation type="submission" date="2018-06" db="EMBL/GenBank/DDBJ databases">
        <title>Comparative genomics reveals the genomic features of Rhizophagus irregularis, R. cerebriforme, R. diaphanum and Gigaspora rosea, and their symbiotic lifestyle signature.</title>
        <authorList>
            <person name="Morin E."/>
            <person name="San Clemente H."/>
            <person name="Chen E.C.H."/>
            <person name="De La Providencia I."/>
            <person name="Hainaut M."/>
            <person name="Kuo A."/>
            <person name="Kohler A."/>
            <person name="Murat C."/>
            <person name="Tang N."/>
            <person name="Roy S."/>
            <person name="Loubradou J."/>
            <person name="Henrissat B."/>
            <person name="Grigoriev I.V."/>
            <person name="Corradi N."/>
            <person name="Roux C."/>
            <person name="Martin F.M."/>
        </authorList>
    </citation>
    <scope>NUCLEOTIDE SEQUENCE [LARGE SCALE GENOMIC DNA]</scope>
    <source>
        <strain evidence="2 3">DAOM 227022</strain>
    </source>
</reference>
<keyword evidence="1" id="KW-0472">Membrane</keyword>